<evidence type="ECO:0000313" key="1">
    <source>
        <dbReference type="EMBL" id="KTF05960.1"/>
    </source>
</evidence>
<gene>
    <name evidence="1" type="ORF">MGSAQ_002544</name>
</gene>
<name>A0A1B6NR80_9ZZZZ</name>
<sequence>MSSTNITLLLFGTTDSISLLSDCSKAVLEIGSLTSKVLP</sequence>
<proteinExistence type="predicted"/>
<reference evidence="1" key="1">
    <citation type="submission" date="2013-11" db="EMBL/GenBank/DDBJ databases">
        <title>Microbial diversity, functional groups and degradation webs in Northern and Southern Mediterranean and Red Sea marine crude oil polluted sites.</title>
        <authorList>
            <person name="Daffonchio D."/>
            <person name="Mapelli F."/>
            <person name="Ferrer M."/>
            <person name="Richter M."/>
            <person name="Cherif A."/>
            <person name="Malkawi H.I."/>
            <person name="Yakimov M.M."/>
            <person name="Abdel-Fattah Y.R."/>
            <person name="Blaghen M."/>
            <person name="Golyshin P.N."/>
            <person name="Kalogerakis N."/>
            <person name="Boon N."/>
            <person name="Magagnini M."/>
            <person name="Fava F."/>
        </authorList>
    </citation>
    <scope>NUCLEOTIDE SEQUENCE</scope>
</reference>
<organism evidence="1">
    <name type="scientific">marine sediment metagenome</name>
    <dbReference type="NCBI Taxonomy" id="412755"/>
    <lineage>
        <taxon>unclassified sequences</taxon>
        <taxon>metagenomes</taxon>
        <taxon>ecological metagenomes</taxon>
    </lineage>
</organism>
<protein>
    <submittedName>
        <fullName evidence="1">Uncharacterized protein</fullName>
    </submittedName>
</protein>
<accession>A0A1B6NR80</accession>
<comment type="caution">
    <text evidence="1">The sequence shown here is derived from an EMBL/GenBank/DDBJ whole genome shotgun (WGS) entry which is preliminary data.</text>
</comment>
<dbReference type="EMBL" id="AYSL01001459">
    <property type="protein sequence ID" value="KTF05960.1"/>
    <property type="molecule type" value="Genomic_DNA"/>
</dbReference>
<dbReference type="AlphaFoldDB" id="A0A1B6NR80"/>